<feature type="region of interest" description="Disordered" evidence="12">
    <location>
        <begin position="28"/>
        <end position="54"/>
    </location>
</feature>
<gene>
    <name evidence="14 16" type="primary">Rps6kb1</name>
</gene>
<reference evidence="14" key="1">
    <citation type="submission" date="2024-01" db="EMBL/GenBank/DDBJ databases">
        <title>GRCr8: a new rat reference genome assembly contstructed from accurate long reads and long range scaffolding.</title>
        <authorList>
            <person name="Doris P.A."/>
            <person name="Kalbfleisch T."/>
            <person name="Li K."/>
            <person name="Howe K."/>
            <person name="Wood J."/>
        </authorList>
    </citation>
    <scope>NUCLEOTIDE SEQUENCE [LARGE SCALE GENOMIC DNA]</scope>
    <source>
        <strain evidence="14">Brown Norway</strain>
    </source>
</reference>
<feature type="domain" description="Protein kinase" evidence="13">
    <location>
        <begin position="91"/>
        <end position="316"/>
    </location>
</feature>
<name>A0A8L2Q2Q3_RAT</name>
<dbReference type="Ensembl" id="ENSRNOT00000005226.6">
    <property type="protein sequence ID" value="ENSRNOP00000005226.5"/>
    <property type="gene ID" value="ENSRNOG00000003919.7"/>
</dbReference>
<reference evidence="14" key="3">
    <citation type="submission" date="2025-09" db="UniProtKB">
        <authorList>
            <consortium name="Ensembl"/>
        </authorList>
    </citation>
    <scope>IDENTIFICATION</scope>
    <source>
        <strain evidence="14">Brown Norway</strain>
    </source>
</reference>
<comment type="similarity">
    <text evidence="1">Belongs to the protein kinase superfamily. AGC Ser/Thr protein kinase family. S6 kinase subfamily.</text>
</comment>
<dbReference type="InterPro" id="IPR000719">
    <property type="entry name" value="Prot_kinase_dom"/>
</dbReference>
<evidence type="ECO:0000259" key="13">
    <source>
        <dbReference type="PROSITE" id="PS50011"/>
    </source>
</evidence>
<keyword evidence="4" id="KW-0597">Phosphoprotein</keyword>
<evidence type="ECO:0000313" key="15">
    <source>
        <dbReference type="Proteomes" id="UP000002494"/>
    </source>
</evidence>
<evidence type="ECO:0000313" key="16">
    <source>
        <dbReference type="RGD" id="620683"/>
    </source>
</evidence>
<dbReference type="InterPro" id="IPR011009">
    <property type="entry name" value="Kinase-like_dom_sf"/>
</dbReference>
<keyword evidence="17" id="KW-1267">Proteomics identification</keyword>
<accession>A0A8L2Q2Q3</accession>
<dbReference type="Gene3D" id="3.30.200.20">
    <property type="entry name" value="Phosphorylase Kinase, domain 1"/>
    <property type="match status" value="1"/>
</dbReference>
<proteinExistence type="evidence at protein level"/>
<evidence type="ECO:0000256" key="12">
    <source>
        <dbReference type="SAM" id="MobiDB-lite"/>
    </source>
</evidence>
<dbReference type="GO" id="GO:0005524">
    <property type="term" value="F:ATP binding"/>
    <property type="evidence" value="ECO:0007669"/>
    <property type="project" value="UniProtKB-UniRule"/>
</dbReference>
<keyword evidence="15" id="KW-1185">Reference proteome</keyword>
<evidence type="ECO:0000313" key="14">
    <source>
        <dbReference type="Ensembl" id="ENSRNOP00000005226.5"/>
    </source>
</evidence>
<evidence type="ECO:0000256" key="6">
    <source>
        <dbReference type="ARBA" id="ARBA00022741"/>
    </source>
</evidence>
<feature type="compositionally biased region" description="Acidic residues" evidence="12">
    <location>
        <begin position="30"/>
        <end position="46"/>
    </location>
</feature>
<feature type="binding site" evidence="11">
    <location>
        <position position="123"/>
    </location>
    <ligand>
        <name>ATP</name>
        <dbReference type="ChEBI" id="CHEBI:30616"/>
    </ligand>
</feature>
<dbReference type="InterPro" id="IPR017441">
    <property type="entry name" value="Protein_kinase_ATP_BS"/>
</dbReference>
<evidence type="ECO:0000256" key="8">
    <source>
        <dbReference type="ARBA" id="ARBA00022840"/>
    </source>
</evidence>
<dbReference type="PROSITE" id="PS50011">
    <property type="entry name" value="PROTEIN_KINASE_DOM"/>
    <property type="match status" value="1"/>
</dbReference>
<keyword evidence="6 11" id="KW-0547">Nucleotide-binding</keyword>
<sequence>MRRRRRRDGFYPAPDFRHREAEDMAGVFDIDLDQPEDAGSEDELEEGGQLNESMDHGGVGPYELGMEHCEKFEISETSVNRGPEKIRPECFELLRVLGKGGYGKVFQVRKVTGANTGKIFAMKVLKKAMIVRNAKDTAHTKAERNILEEVKHPFIVDLIYAFQTGGKLYLILEYLSGGELFMQLEREGIFMEDTAWPWVDRSSLQNFLELTFQFPRCSLREVVTLSIHLWIDFIARMGSALLFAFSNTEAAFKSLRDEVPLFGGGSLSPVEAVVLLAVKLPQPSRTHPPSWSTLQDCSLVTQPVLQCFVLFESTQG</sequence>
<evidence type="ECO:0000256" key="10">
    <source>
        <dbReference type="ARBA" id="ARBA00048679"/>
    </source>
</evidence>
<evidence type="ECO:0000256" key="1">
    <source>
        <dbReference type="ARBA" id="ARBA00009804"/>
    </source>
</evidence>
<evidence type="ECO:0000256" key="11">
    <source>
        <dbReference type="PROSITE-ProRule" id="PRU10141"/>
    </source>
</evidence>
<dbReference type="Pfam" id="PF00069">
    <property type="entry name" value="Pkinase"/>
    <property type="match status" value="1"/>
</dbReference>
<dbReference type="PANTHER" id="PTHR24351">
    <property type="entry name" value="RIBOSOMAL PROTEIN S6 KINASE"/>
    <property type="match status" value="1"/>
</dbReference>
<evidence type="ECO:0000256" key="2">
    <source>
        <dbReference type="ARBA" id="ARBA00012513"/>
    </source>
</evidence>
<protein>
    <recommendedName>
        <fullName evidence="2">non-specific serine/threonine protein kinase</fullName>
        <ecNumber evidence="2">2.7.11.1</ecNumber>
    </recommendedName>
</protein>
<evidence type="ECO:0000256" key="3">
    <source>
        <dbReference type="ARBA" id="ARBA00022527"/>
    </source>
</evidence>
<dbReference type="GO" id="GO:0004674">
    <property type="term" value="F:protein serine/threonine kinase activity"/>
    <property type="evidence" value="ECO:0007669"/>
    <property type="project" value="UniProtKB-KW"/>
</dbReference>
<evidence type="ECO:0000256" key="7">
    <source>
        <dbReference type="ARBA" id="ARBA00022777"/>
    </source>
</evidence>
<evidence type="ECO:0000256" key="5">
    <source>
        <dbReference type="ARBA" id="ARBA00022679"/>
    </source>
</evidence>
<evidence type="ECO:0000256" key="9">
    <source>
        <dbReference type="ARBA" id="ARBA00047899"/>
    </source>
</evidence>
<dbReference type="Proteomes" id="UP000002494">
    <property type="component" value="Chromosome 10"/>
</dbReference>
<dbReference type="SUPFAM" id="SSF56112">
    <property type="entry name" value="Protein kinase-like (PK-like)"/>
    <property type="match status" value="1"/>
</dbReference>
<keyword evidence="8 11" id="KW-0067">ATP-binding</keyword>
<keyword evidence="3" id="KW-0723">Serine/threonine-protein kinase</keyword>
<keyword evidence="7" id="KW-0418">Kinase</keyword>
<keyword evidence="5" id="KW-0808">Transferase</keyword>
<dbReference type="EC" id="2.7.11.1" evidence="2"/>
<dbReference type="RGD" id="620683">
    <property type="gene designation" value="Rps6kb1"/>
</dbReference>
<dbReference type="FunFam" id="3.30.200.20:FF:000686">
    <property type="entry name" value="Ribosomal protein S6 kinase"/>
    <property type="match status" value="1"/>
</dbReference>
<reference evidence="14" key="2">
    <citation type="submission" date="2025-08" db="UniProtKB">
        <authorList>
            <consortium name="Ensembl"/>
        </authorList>
    </citation>
    <scope>IDENTIFICATION</scope>
    <source>
        <strain evidence="14">Brown Norway</strain>
    </source>
</reference>
<dbReference type="PROSITE" id="PS00107">
    <property type="entry name" value="PROTEIN_KINASE_ATP"/>
    <property type="match status" value="1"/>
</dbReference>
<evidence type="ECO:0000256" key="4">
    <source>
        <dbReference type="ARBA" id="ARBA00022553"/>
    </source>
</evidence>
<dbReference type="GeneTree" id="ENSGT00940000154203"/>
<dbReference type="AlphaFoldDB" id="A0A8L2Q2Q3"/>
<comment type="catalytic activity">
    <reaction evidence="10">
        <text>L-seryl-[protein] + ATP = O-phospho-L-seryl-[protein] + ADP + H(+)</text>
        <dbReference type="Rhea" id="RHEA:17989"/>
        <dbReference type="Rhea" id="RHEA-COMP:9863"/>
        <dbReference type="Rhea" id="RHEA-COMP:11604"/>
        <dbReference type="ChEBI" id="CHEBI:15378"/>
        <dbReference type="ChEBI" id="CHEBI:29999"/>
        <dbReference type="ChEBI" id="CHEBI:30616"/>
        <dbReference type="ChEBI" id="CHEBI:83421"/>
        <dbReference type="ChEBI" id="CHEBI:456216"/>
        <dbReference type="EC" id="2.7.11.1"/>
    </reaction>
</comment>
<dbReference type="SMART" id="SM00220">
    <property type="entry name" value="S_TKc"/>
    <property type="match status" value="1"/>
</dbReference>
<comment type="catalytic activity">
    <reaction evidence="9">
        <text>L-threonyl-[protein] + ATP = O-phospho-L-threonyl-[protein] + ADP + H(+)</text>
        <dbReference type="Rhea" id="RHEA:46608"/>
        <dbReference type="Rhea" id="RHEA-COMP:11060"/>
        <dbReference type="Rhea" id="RHEA-COMP:11605"/>
        <dbReference type="ChEBI" id="CHEBI:15378"/>
        <dbReference type="ChEBI" id="CHEBI:30013"/>
        <dbReference type="ChEBI" id="CHEBI:30616"/>
        <dbReference type="ChEBI" id="CHEBI:61977"/>
        <dbReference type="ChEBI" id="CHEBI:456216"/>
        <dbReference type="EC" id="2.7.11.1"/>
    </reaction>
</comment>
<evidence type="ECO:0007829" key="17">
    <source>
        <dbReference type="PeptideAtlas" id="A0A8L2Q2Q3"/>
    </source>
</evidence>
<organism evidence="14 15">
    <name type="scientific">Rattus norvegicus</name>
    <name type="common">Rat</name>
    <dbReference type="NCBI Taxonomy" id="10116"/>
    <lineage>
        <taxon>Eukaryota</taxon>
        <taxon>Metazoa</taxon>
        <taxon>Chordata</taxon>
        <taxon>Craniata</taxon>
        <taxon>Vertebrata</taxon>
        <taxon>Euteleostomi</taxon>
        <taxon>Mammalia</taxon>
        <taxon>Eutheria</taxon>
        <taxon>Euarchontoglires</taxon>
        <taxon>Glires</taxon>
        <taxon>Rodentia</taxon>
        <taxon>Myomorpha</taxon>
        <taxon>Muroidea</taxon>
        <taxon>Muridae</taxon>
        <taxon>Murinae</taxon>
        <taxon>Rattus</taxon>
    </lineage>
</organism>